<accession>G0L0N3</accession>
<sequence length="42" mass="4971">MDDTHADFQFLLGFRFLNDKSIPLVPINDYKIEVIANRSIRF</sequence>
<dbReference type="STRING" id="63186.ZOBELLIA_3390"/>
<organism evidence="1 2">
    <name type="scientific">Zobellia galactanivorans (strain DSM 12802 / CCUG 47099 / CIP 106680 / NCIMB 13871 / Dsij)</name>
    <dbReference type="NCBI Taxonomy" id="63186"/>
    <lineage>
        <taxon>Bacteria</taxon>
        <taxon>Pseudomonadati</taxon>
        <taxon>Bacteroidota</taxon>
        <taxon>Flavobacteriia</taxon>
        <taxon>Flavobacteriales</taxon>
        <taxon>Flavobacteriaceae</taxon>
        <taxon>Zobellia</taxon>
    </lineage>
</organism>
<dbReference type="EMBL" id="FP476056">
    <property type="protein sequence ID" value="CAZ97528.1"/>
    <property type="molecule type" value="Genomic_DNA"/>
</dbReference>
<reference evidence="1 2" key="2">
    <citation type="journal article" date="2012" name="Environ. Microbiol.">
        <title>Characterization of the first alginolytic operons in a marine bacterium: from their emergence in marine Flavobacteriia to their independent transfers to marine Proteobacteria and human gut Bacteroides.</title>
        <authorList>
            <person name="Thomas F."/>
            <person name="Barbeyron T."/>
            <person name="Tonon T."/>
            <person name="Genicot S."/>
            <person name="Czjzek M."/>
            <person name="Michel G."/>
        </authorList>
    </citation>
    <scope>NUCLEOTIDE SEQUENCE [LARGE SCALE GENOMIC DNA]</scope>
    <source>
        <strain evidence="2">DSM 12802 / CCUG 47099 / CIP 106680 / NCIMB 13871 / Dsij</strain>
    </source>
</reference>
<protein>
    <submittedName>
        <fullName evidence="1">Uncharacterized protein</fullName>
    </submittedName>
</protein>
<reference evidence="2" key="1">
    <citation type="submission" date="2009-07" db="EMBL/GenBank/DDBJ databases">
        <title>Complete genome sequence of Zobellia galactanivorans Dsij.</title>
        <authorList>
            <consortium name="Genoscope - CEA"/>
        </authorList>
    </citation>
    <scope>NUCLEOTIDE SEQUENCE [LARGE SCALE GENOMIC DNA]</scope>
    <source>
        <strain evidence="2">DSM 12802 / CCUG 47099 / CIP 106680 / NCIMB 13871 / Dsij</strain>
    </source>
</reference>
<dbReference type="Proteomes" id="UP000008898">
    <property type="component" value="Chromosome"/>
</dbReference>
<dbReference type="HOGENOM" id="CLU_3260211_0_0_10"/>
<gene>
    <name evidence="1" type="ordered locus">zobellia_3390</name>
</gene>
<dbReference type="AlphaFoldDB" id="G0L0N3"/>
<keyword evidence="2" id="KW-1185">Reference proteome</keyword>
<proteinExistence type="predicted"/>
<dbReference type="KEGG" id="zga:ZOBELLIA_3390"/>
<name>G0L0N3_ZOBGA</name>
<evidence type="ECO:0000313" key="1">
    <source>
        <dbReference type="EMBL" id="CAZ97528.1"/>
    </source>
</evidence>
<evidence type="ECO:0000313" key="2">
    <source>
        <dbReference type="Proteomes" id="UP000008898"/>
    </source>
</evidence>